<dbReference type="Gene3D" id="3.40.50.150">
    <property type="entry name" value="Vaccinia Virus protein VP39"/>
    <property type="match status" value="1"/>
</dbReference>
<dbReference type="CDD" id="cd02440">
    <property type="entry name" value="AdoMet_MTases"/>
    <property type="match status" value="1"/>
</dbReference>
<keyword evidence="2" id="KW-0808">Transferase</keyword>
<name>A0A1T4KL18_9BACT</name>
<dbReference type="GO" id="GO:0032259">
    <property type="term" value="P:methylation"/>
    <property type="evidence" value="ECO:0007669"/>
    <property type="project" value="UniProtKB-KW"/>
</dbReference>
<gene>
    <name evidence="2" type="ORF">SAMN04488128_101186</name>
</gene>
<dbReference type="Pfam" id="PF08241">
    <property type="entry name" value="Methyltransf_11"/>
    <property type="match status" value="1"/>
</dbReference>
<evidence type="ECO:0000313" key="3">
    <source>
        <dbReference type="Proteomes" id="UP000190367"/>
    </source>
</evidence>
<feature type="domain" description="Methyltransferase type 11" evidence="1">
    <location>
        <begin position="64"/>
        <end position="154"/>
    </location>
</feature>
<dbReference type="InterPro" id="IPR029063">
    <property type="entry name" value="SAM-dependent_MTases_sf"/>
</dbReference>
<organism evidence="2 3">
    <name type="scientific">Chitinophaga eiseniae</name>
    <dbReference type="NCBI Taxonomy" id="634771"/>
    <lineage>
        <taxon>Bacteria</taxon>
        <taxon>Pseudomonadati</taxon>
        <taxon>Bacteroidota</taxon>
        <taxon>Chitinophagia</taxon>
        <taxon>Chitinophagales</taxon>
        <taxon>Chitinophagaceae</taxon>
        <taxon>Chitinophaga</taxon>
    </lineage>
</organism>
<evidence type="ECO:0000313" key="2">
    <source>
        <dbReference type="EMBL" id="SJZ43091.1"/>
    </source>
</evidence>
<keyword evidence="2" id="KW-0489">Methyltransferase</keyword>
<proteinExistence type="predicted"/>
<keyword evidence="3" id="KW-1185">Reference proteome</keyword>
<sequence>MNPTFVLFFSWQHLVTLEKTIIMKEKWDERYQQEGFAYGKEPNEFFREWLPKFTPGAILMPADGEGRNGVFAAQQGWKVTSFDQSDTAKIKATQLAAERQVFLHYIVGNLEDLRFEESSFDAIGLIYAHFAGDKKAQFHRQLDTYLKPGGIIIFEAFSKNHLSFKKANPRVGGPEAMADLYSKEEINADFGNYDILWLIEEEVLLNEGSFHAGRGAVIRFVGRKKNV</sequence>
<evidence type="ECO:0000259" key="1">
    <source>
        <dbReference type="Pfam" id="PF08241"/>
    </source>
</evidence>
<dbReference type="EMBL" id="FUWZ01000001">
    <property type="protein sequence ID" value="SJZ43091.1"/>
    <property type="molecule type" value="Genomic_DNA"/>
</dbReference>
<dbReference type="Proteomes" id="UP000190367">
    <property type="component" value="Unassembled WGS sequence"/>
</dbReference>
<accession>A0A1T4KL18</accession>
<dbReference type="STRING" id="634771.SAMN04488128_101186"/>
<dbReference type="SUPFAM" id="SSF53335">
    <property type="entry name" value="S-adenosyl-L-methionine-dependent methyltransferases"/>
    <property type="match status" value="1"/>
</dbReference>
<dbReference type="InterPro" id="IPR013216">
    <property type="entry name" value="Methyltransf_11"/>
</dbReference>
<protein>
    <submittedName>
        <fullName evidence="2">Methyltransferase domain-containing protein</fullName>
    </submittedName>
</protein>
<dbReference type="AlphaFoldDB" id="A0A1T4KL18"/>
<dbReference type="GO" id="GO:0008757">
    <property type="term" value="F:S-adenosylmethionine-dependent methyltransferase activity"/>
    <property type="evidence" value="ECO:0007669"/>
    <property type="project" value="InterPro"/>
</dbReference>
<reference evidence="3" key="1">
    <citation type="submission" date="2017-02" db="EMBL/GenBank/DDBJ databases">
        <authorList>
            <person name="Varghese N."/>
            <person name="Submissions S."/>
        </authorList>
    </citation>
    <scope>NUCLEOTIDE SEQUENCE [LARGE SCALE GENOMIC DNA]</scope>
    <source>
        <strain evidence="3">DSM 22224</strain>
    </source>
</reference>